<dbReference type="AlphaFoldDB" id="W4FV60"/>
<dbReference type="RefSeq" id="XP_009839921.1">
    <property type="nucleotide sequence ID" value="XM_009841619.1"/>
</dbReference>
<organism evidence="2">
    <name type="scientific">Aphanomyces astaci</name>
    <name type="common">Crayfish plague agent</name>
    <dbReference type="NCBI Taxonomy" id="112090"/>
    <lineage>
        <taxon>Eukaryota</taxon>
        <taxon>Sar</taxon>
        <taxon>Stramenopiles</taxon>
        <taxon>Oomycota</taxon>
        <taxon>Saprolegniomycetes</taxon>
        <taxon>Saprolegniales</taxon>
        <taxon>Verrucalvaceae</taxon>
        <taxon>Aphanomyces</taxon>
    </lineage>
</organism>
<dbReference type="VEuPathDB" id="FungiDB:H257_13927"/>
<protein>
    <submittedName>
        <fullName evidence="2">Uncharacterized protein</fullName>
    </submittedName>
</protein>
<proteinExistence type="predicted"/>
<feature type="region of interest" description="Disordered" evidence="1">
    <location>
        <begin position="1"/>
        <end position="58"/>
    </location>
</feature>
<accession>W4FV60</accession>
<evidence type="ECO:0000313" key="2">
    <source>
        <dbReference type="EMBL" id="ETV70538.1"/>
    </source>
</evidence>
<sequence length="304" mass="33397">MGKDARERKRKFEFRTPQKQASPFVFTKKNRPDDEMTPVTKPKGKATAKSPSLPAKQHADNTVDLCTPLRPTTVHANSSTKPSTTPRVHRISEVESNVRNQLTSANDRQKLEIFDALCGVLQKKIQHHIAALHHGKDSTQLVHVLDAAADAIKREFVAPADPSPSSHAHDSGNTVHAVVASLEAKLQSLNDCEQEWRAFEDAVPSTLTSAASPPSFSSESPFHYCSSFPVQIATDQRSLTARVTDVGTKMQFVEASLGDVDRMVDVSHAVRGSLFNAFHATEFKGYDHMHTPKEAIKSLMALLS</sequence>
<dbReference type="OrthoDB" id="167401at2759"/>
<dbReference type="EMBL" id="KI913165">
    <property type="protein sequence ID" value="ETV70538.1"/>
    <property type="molecule type" value="Genomic_DNA"/>
</dbReference>
<dbReference type="GeneID" id="20815923"/>
<evidence type="ECO:0000256" key="1">
    <source>
        <dbReference type="SAM" id="MobiDB-lite"/>
    </source>
</evidence>
<name>W4FV60_APHAT</name>
<gene>
    <name evidence="2" type="ORF">H257_13927</name>
</gene>
<reference evidence="2" key="1">
    <citation type="submission" date="2013-12" db="EMBL/GenBank/DDBJ databases">
        <title>The Genome Sequence of Aphanomyces astaci APO3.</title>
        <authorList>
            <consortium name="The Broad Institute Genomics Platform"/>
            <person name="Russ C."/>
            <person name="Tyler B."/>
            <person name="van West P."/>
            <person name="Dieguez-Uribeondo J."/>
            <person name="Young S.K."/>
            <person name="Zeng Q."/>
            <person name="Gargeya S."/>
            <person name="Fitzgerald M."/>
            <person name="Abouelleil A."/>
            <person name="Alvarado L."/>
            <person name="Chapman S.B."/>
            <person name="Gainer-Dewar J."/>
            <person name="Goldberg J."/>
            <person name="Griggs A."/>
            <person name="Gujja S."/>
            <person name="Hansen M."/>
            <person name="Howarth C."/>
            <person name="Imamovic A."/>
            <person name="Ireland A."/>
            <person name="Larimer J."/>
            <person name="McCowan C."/>
            <person name="Murphy C."/>
            <person name="Pearson M."/>
            <person name="Poon T.W."/>
            <person name="Priest M."/>
            <person name="Roberts A."/>
            <person name="Saif S."/>
            <person name="Shea T."/>
            <person name="Sykes S."/>
            <person name="Wortman J."/>
            <person name="Nusbaum C."/>
            <person name="Birren B."/>
        </authorList>
    </citation>
    <scope>NUCLEOTIDE SEQUENCE [LARGE SCALE GENOMIC DNA]</scope>
    <source>
        <strain evidence="2">APO3</strain>
    </source>
</reference>